<name>A0A177BE72_9BILA</name>
<proteinExistence type="predicted"/>
<evidence type="ECO:0000313" key="2">
    <source>
        <dbReference type="Proteomes" id="UP000078046"/>
    </source>
</evidence>
<dbReference type="AlphaFoldDB" id="A0A177BE72"/>
<sequence>MTFENDIMFLANQTESDRFTAPKELKHGDLHKMFYTTKNHFNLNTRKKFKKPSPPKDRESI</sequence>
<protein>
    <submittedName>
        <fullName evidence="1">Uncharacterized protein</fullName>
    </submittedName>
</protein>
<accession>A0A177BE72</accession>
<organism evidence="1 2">
    <name type="scientific">Intoshia linei</name>
    <dbReference type="NCBI Taxonomy" id="1819745"/>
    <lineage>
        <taxon>Eukaryota</taxon>
        <taxon>Metazoa</taxon>
        <taxon>Spiralia</taxon>
        <taxon>Lophotrochozoa</taxon>
        <taxon>Mesozoa</taxon>
        <taxon>Orthonectida</taxon>
        <taxon>Rhopaluridae</taxon>
        <taxon>Intoshia</taxon>
    </lineage>
</organism>
<comment type="caution">
    <text evidence="1">The sequence shown here is derived from an EMBL/GenBank/DDBJ whole genome shotgun (WGS) entry which is preliminary data.</text>
</comment>
<dbReference type="EMBL" id="LWCA01000018">
    <property type="protein sequence ID" value="OAF71872.1"/>
    <property type="molecule type" value="Genomic_DNA"/>
</dbReference>
<evidence type="ECO:0000313" key="1">
    <source>
        <dbReference type="EMBL" id="OAF71872.1"/>
    </source>
</evidence>
<gene>
    <name evidence="1" type="ORF">A3Q56_00370</name>
</gene>
<dbReference type="Proteomes" id="UP000078046">
    <property type="component" value="Unassembled WGS sequence"/>
</dbReference>
<keyword evidence="2" id="KW-1185">Reference proteome</keyword>
<reference evidence="1 2" key="1">
    <citation type="submission" date="2016-04" db="EMBL/GenBank/DDBJ databases">
        <title>The genome of Intoshia linei affirms orthonectids as highly simplified spiralians.</title>
        <authorList>
            <person name="Mikhailov K.V."/>
            <person name="Slusarev G.S."/>
            <person name="Nikitin M.A."/>
            <person name="Logacheva M.D."/>
            <person name="Penin A."/>
            <person name="Aleoshin V."/>
            <person name="Panchin Y.V."/>
        </authorList>
    </citation>
    <scope>NUCLEOTIDE SEQUENCE [LARGE SCALE GENOMIC DNA]</scope>
    <source>
        <strain evidence="1">Intl2013</strain>
        <tissue evidence="1">Whole animal</tissue>
    </source>
</reference>